<dbReference type="PANTHER" id="PTHR24251">
    <property type="entry name" value="OVOCHYMASE-RELATED"/>
    <property type="match status" value="1"/>
</dbReference>
<dbReference type="Gene3D" id="2.60.120.290">
    <property type="entry name" value="Spermadhesin, CUB domain"/>
    <property type="match status" value="2"/>
</dbReference>
<protein>
    <submittedName>
        <fullName evidence="5">Tolloid-like protein 1</fullName>
    </submittedName>
</protein>
<comment type="caution">
    <text evidence="5">The sequence shown here is derived from an EMBL/GenBank/DDBJ whole genome shotgun (WGS) entry which is preliminary data.</text>
</comment>
<reference evidence="5" key="2">
    <citation type="journal article" date="2023" name="Science">
        <title>Genomic signatures of disease resistance in endangered staghorn corals.</title>
        <authorList>
            <person name="Vollmer S.V."/>
            <person name="Selwyn J.D."/>
            <person name="Despard B.A."/>
            <person name="Roesel C.L."/>
        </authorList>
    </citation>
    <scope>NUCLEOTIDE SEQUENCE</scope>
    <source>
        <strain evidence="5">K2</strain>
    </source>
</reference>
<comment type="caution">
    <text evidence="3">Lacks conserved residue(s) required for the propagation of feature annotation.</text>
</comment>
<dbReference type="InterPro" id="IPR000859">
    <property type="entry name" value="CUB_dom"/>
</dbReference>
<evidence type="ECO:0000313" key="6">
    <source>
        <dbReference type="Proteomes" id="UP001249851"/>
    </source>
</evidence>
<dbReference type="AlphaFoldDB" id="A0AAD9Q8F6"/>
<dbReference type="PROSITE" id="PS01180">
    <property type="entry name" value="CUB"/>
    <property type="match status" value="2"/>
</dbReference>
<proteinExistence type="predicted"/>
<dbReference type="Pfam" id="PF00431">
    <property type="entry name" value="CUB"/>
    <property type="match status" value="2"/>
</dbReference>
<evidence type="ECO:0000259" key="4">
    <source>
        <dbReference type="PROSITE" id="PS01180"/>
    </source>
</evidence>
<accession>A0AAD9Q8F6</accession>
<sequence length="332" mass="36779">MDTKATSILGNLTGTENLNELVASVLCPRQNYEENEGTLTSPGFGSPSSYGDDMSCIYYINLSPEANSAMQSFNRIVSNQERIGLSYAQILYKNYMGFQNLQLDPLSLPKILTHDHCMMLVFKSDGSLKGAGFEAVYTSTENNLTKADPSTMCSRSLVRSSEGTIFTPNWPLKYPPDASCLWSLNLLRTKAVRFFFSALDLEINFICRTDAGQLPTDDISISGNNTAGREVFIKERVCEMPDVPHFHVKDMASVSIKFRSNNNKKEGTGAVIGYLSYKDGTLNSDLPGCKDIRALSTKPTTKPTTRTSSTSPLGELQLMQTRHWASKKLRIK</sequence>
<evidence type="ECO:0000256" key="1">
    <source>
        <dbReference type="ARBA" id="ARBA00022737"/>
    </source>
</evidence>
<evidence type="ECO:0000256" key="2">
    <source>
        <dbReference type="ARBA" id="ARBA00023157"/>
    </source>
</evidence>
<evidence type="ECO:0000313" key="5">
    <source>
        <dbReference type="EMBL" id="KAK2556642.1"/>
    </source>
</evidence>
<evidence type="ECO:0000256" key="3">
    <source>
        <dbReference type="PROSITE-ProRule" id="PRU00059"/>
    </source>
</evidence>
<keyword evidence="6" id="KW-1185">Reference proteome</keyword>
<feature type="domain" description="CUB" evidence="4">
    <location>
        <begin position="27"/>
        <end position="140"/>
    </location>
</feature>
<dbReference type="EMBL" id="JARQWQ010000054">
    <property type="protein sequence ID" value="KAK2556642.1"/>
    <property type="molecule type" value="Genomic_DNA"/>
</dbReference>
<dbReference type="Proteomes" id="UP001249851">
    <property type="component" value="Unassembled WGS sequence"/>
</dbReference>
<name>A0AAD9Q8F6_ACRCE</name>
<keyword evidence="1" id="KW-0677">Repeat</keyword>
<gene>
    <name evidence="5" type="ORF">P5673_021191</name>
</gene>
<dbReference type="InterPro" id="IPR035914">
    <property type="entry name" value="Sperma_CUB_dom_sf"/>
</dbReference>
<feature type="disulfide bond" evidence="3">
    <location>
        <begin position="153"/>
        <end position="180"/>
    </location>
</feature>
<dbReference type="SUPFAM" id="SSF49854">
    <property type="entry name" value="Spermadhesin, CUB domain"/>
    <property type="match status" value="2"/>
</dbReference>
<reference evidence="5" key="1">
    <citation type="journal article" date="2023" name="G3 (Bethesda)">
        <title>Whole genome assembly and annotation of the endangered Caribbean coral Acropora cervicornis.</title>
        <authorList>
            <person name="Selwyn J.D."/>
            <person name="Vollmer S.V."/>
        </authorList>
    </citation>
    <scope>NUCLEOTIDE SEQUENCE</scope>
    <source>
        <strain evidence="5">K2</strain>
    </source>
</reference>
<organism evidence="5 6">
    <name type="scientific">Acropora cervicornis</name>
    <name type="common">Staghorn coral</name>
    <dbReference type="NCBI Taxonomy" id="6130"/>
    <lineage>
        <taxon>Eukaryota</taxon>
        <taxon>Metazoa</taxon>
        <taxon>Cnidaria</taxon>
        <taxon>Anthozoa</taxon>
        <taxon>Hexacorallia</taxon>
        <taxon>Scleractinia</taxon>
        <taxon>Astrocoeniina</taxon>
        <taxon>Acroporidae</taxon>
        <taxon>Acropora</taxon>
    </lineage>
</organism>
<dbReference type="SMART" id="SM00042">
    <property type="entry name" value="CUB"/>
    <property type="match status" value="2"/>
</dbReference>
<keyword evidence="2 3" id="KW-1015">Disulfide bond</keyword>
<dbReference type="CDD" id="cd00041">
    <property type="entry name" value="CUB"/>
    <property type="match status" value="2"/>
</dbReference>
<feature type="domain" description="CUB" evidence="4">
    <location>
        <begin position="153"/>
        <end position="277"/>
    </location>
</feature>